<organism evidence="2 3">
    <name type="scientific">Williamsia serinedens</name>
    <dbReference type="NCBI Taxonomy" id="391736"/>
    <lineage>
        <taxon>Bacteria</taxon>
        <taxon>Bacillati</taxon>
        <taxon>Actinomycetota</taxon>
        <taxon>Actinomycetes</taxon>
        <taxon>Mycobacteriales</taxon>
        <taxon>Nocardiaceae</taxon>
        <taxon>Williamsia</taxon>
    </lineage>
</organism>
<sequence length="202" mass="22515">MVTASVVGKLITLKTVKVASNDESRGLTALLTSERITGHTDPTFVSDDMWRGIEDEPKARAVYAEHYAPVTEVGFMTEDKWGFTIGYSPDGLVGDDGLIEIKSRRQKTQLTTILAGHPPIENMAQLQCGLLVSGRKWIDYVSYCAGMPLYVKRVLPDERWQDAIVAAVDAFERNAAESIRIYYESIVGYPKTERVLDLEINV</sequence>
<evidence type="ECO:0000313" key="3">
    <source>
        <dbReference type="Proteomes" id="UP001205740"/>
    </source>
</evidence>
<dbReference type="InterPro" id="IPR011335">
    <property type="entry name" value="Restrct_endonuc-II-like"/>
</dbReference>
<dbReference type="Proteomes" id="UP001205740">
    <property type="component" value="Unassembled WGS sequence"/>
</dbReference>
<proteinExistence type="predicted"/>
<accession>A0ABT1H791</accession>
<dbReference type="PANTHER" id="PTHR46609:SF8">
    <property type="entry name" value="YQAJ VIRAL RECOMBINASE DOMAIN-CONTAINING PROTEIN"/>
    <property type="match status" value="1"/>
</dbReference>
<dbReference type="EMBL" id="JAMTCG010000016">
    <property type="protein sequence ID" value="MCP2163112.1"/>
    <property type="molecule type" value="Genomic_DNA"/>
</dbReference>
<keyword evidence="3" id="KW-1185">Reference proteome</keyword>
<comment type="caution">
    <text evidence="2">The sequence shown here is derived from an EMBL/GenBank/DDBJ whole genome shotgun (WGS) entry which is preliminary data.</text>
</comment>
<dbReference type="SUPFAM" id="SSF52980">
    <property type="entry name" value="Restriction endonuclease-like"/>
    <property type="match status" value="1"/>
</dbReference>
<feature type="domain" description="YqaJ viral recombinase" evidence="1">
    <location>
        <begin position="3"/>
        <end position="135"/>
    </location>
</feature>
<protein>
    <submittedName>
        <fullName evidence="2">YqaJ-like recombinase domain-containing protein</fullName>
    </submittedName>
</protein>
<dbReference type="Gene3D" id="3.90.320.10">
    <property type="match status" value="1"/>
</dbReference>
<dbReference type="InterPro" id="IPR011604">
    <property type="entry name" value="PDDEXK-like_dom_sf"/>
</dbReference>
<reference evidence="2 3" key="1">
    <citation type="submission" date="2022-06" db="EMBL/GenBank/DDBJ databases">
        <title>Genomic Encyclopedia of Archaeal and Bacterial Type Strains, Phase II (KMG-II): from individual species to whole genera.</title>
        <authorList>
            <person name="Goeker M."/>
        </authorList>
    </citation>
    <scope>NUCLEOTIDE SEQUENCE [LARGE SCALE GENOMIC DNA]</scope>
    <source>
        <strain evidence="2 3">DSM 45037</strain>
    </source>
</reference>
<dbReference type="InterPro" id="IPR051703">
    <property type="entry name" value="NF-kappa-B_Signaling_Reg"/>
</dbReference>
<dbReference type="Pfam" id="PF09588">
    <property type="entry name" value="YqaJ"/>
    <property type="match status" value="1"/>
</dbReference>
<name>A0ABT1H791_9NOCA</name>
<dbReference type="InterPro" id="IPR019080">
    <property type="entry name" value="YqaJ_viral_recombinase"/>
</dbReference>
<gene>
    <name evidence="2" type="ORF">LX12_004325</name>
</gene>
<evidence type="ECO:0000259" key="1">
    <source>
        <dbReference type="Pfam" id="PF09588"/>
    </source>
</evidence>
<evidence type="ECO:0000313" key="2">
    <source>
        <dbReference type="EMBL" id="MCP2163112.1"/>
    </source>
</evidence>
<dbReference type="PANTHER" id="PTHR46609">
    <property type="entry name" value="EXONUCLEASE, PHAGE-TYPE/RECB, C-TERMINAL DOMAIN-CONTAINING PROTEIN"/>
    <property type="match status" value="1"/>
</dbReference>